<evidence type="ECO:0000259" key="1">
    <source>
        <dbReference type="Pfam" id="PF07678"/>
    </source>
</evidence>
<dbReference type="Proteomes" id="UP001066276">
    <property type="component" value="Chromosome 7"/>
</dbReference>
<protein>
    <recommendedName>
        <fullName evidence="1">Alpha-macroglobulin-like TED domain-containing protein</fullName>
    </recommendedName>
</protein>
<dbReference type="SUPFAM" id="SSF48239">
    <property type="entry name" value="Terpenoid cyclases/Protein prenyltransferases"/>
    <property type="match status" value="1"/>
</dbReference>
<dbReference type="EMBL" id="JANPWB010000011">
    <property type="protein sequence ID" value="KAJ1122247.1"/>
    <property type="molecule type" value="Genomic_DNA"/>
</dbReference>
<dbReference type="GO" id="GO:0005615">
    <property type="term" value="C:extracellular space"/>
    <property type="evidence" value="ECO:0007669"/>
    <property type="project" value="InterPro"/>
</dbReference>
<dbReference type="PANTHER" id="PTHR11412:SF182">
    <property type="entry name" value="ALPHA-2-MACROGLOBULIN-LIKE PROTEIN 1"/>
    <property type="match status" value="1"/>
</dbReference>
<reference evidence="2" key="1">
    <citation type="journal article" date="2022" name="bioRxiv">
        <title>Sequencing and chromosome-scale assembly of the giantPleurodeles waltlgenome.</title>
        <authorList>
            <person name="Brown T."/>
            <person name="Elewa A."/>
            <person name="Iarovenko S."/>
            <person name="Subramanian E."/>
            <person name="Araus A.J."/>
            <person name="Petzold A."/>
            <person name="Susuki M."/>
            <person name="Suzuki K.-i.T."/>
            <person name="Hayashi T."/>
            <person name="Toyoda A."/>
            <person name="Oliveira C."/>
            <person name="Osipova E."/>
            <person name="Leigh N.D."/>
            <person name="Simon A."/>
            <person name="Yun M.H."/>
        </authorList>
    </citation>
    <scope>NUCLEOTIDE SEQUENCE</scope>
    <source>
        <strain evidence="2">20211129_DDA</strain>
        <tissue evidence="2">Liver</tissue>
    </source>
</reference>
<comment type="caution">
    <text evidence="2">The sequence shown here is derived from an EMBL/GenBank/DDBJ whole genome shotgun (WGS) entry which is preliminary data.</text>
</comment>
<dbReference type="InterPro" id="IPR008930">
    <property type="entry name" value="Terpenoid_cyclase/PrenylTrfase"/>
</dbReference>
<organism evidence="2 3">
    <name type="scientific">Pleurodeles waltl</name>
    <name type="common">Iberian ribbed newt</name>
    <dbReference type="NCBI Taxonomy" id="8319"/>
    <lineage>
        <taxon>Eukaryota</taxon>
        <taxon>Metazoa</taxon>
        <taxon>Chordata</taxon>
        <taxon>Craniata</taxon>
        <taxon>Vertebrata</taxon>
        <taxon>Euteleostomi</taxon>
        <taxon>Amphibia</taxon>
        <taxon>Batrachia</taxon>
        <taxon>Caudata</taxon>
        <taxon>Salamandroidea</taxon>
        <taxon>Salamandridae</taxon>
        <taxon>Pleurodelinae</taxon>
        <taxon>Pleurodeles</taxon>
    </lineage>
</organism>
<dbReference type="PANTHER" id="PTHR11412">
    <property type="entry name" value="MACROGLOBULIN / COMPLEMENT"/>
    <property type="match status" value="1"/>
</dbReference>
<gene>
    <name evidence="2" type="ORF">NDU88_000747</name>
</gene>
<dbReference type="InterPro" id="IPR011626">
    <property type="entry name" value="Alpha-macroglobulin_TED"/>
</dbReference>
<dbReference type="InterPro" id="IPR050473">
    <property type="entry name" value="A2M/Complement_sys"/>
</dbReference>
<dbReference type="Pfam" id="PF07678">
    <property type="entry name" value="TED_complement"/>
    <property type="match status" value="1"/>
</dbReference>
<evidence type="ECO:0000313" key="3">
    <source>
        <dbReference type="Proteomes" id="UP001066276"/>
    </source>
</evidence>
<accession>A0AAV7P1W5</accession>
<keyword evidence="3" id="KW-1185">Reference proteome</keyword>
<sequence>MMLLSGNRKNVRLELKMRNIASHFISFSAGYQRQLNYKHDDGSYSAFGKSDQEGNTWLTAFVMKSFGQAWDDVYVDKVYIDQALKYLKEYQLESVCFNSSGKLLNNTLKGGVEDNLSLSAYITAAMLELGRIHTVSPVRAFTGYVEEEDGREPLKH</sequence>
<dbReference type="AlphaFoldDB" id="A0AAV7P1W5"/>
<dbReference type="Gene3D" id="1.50.10.20">
    <property type="match status" value="1"/>
</dbReference>
<evidence type="ECO:0000313" key="2">
    <source>
        <dbReference type="EMBL" id="KAJ1122247.1"/>
    </source>
</evidence>
<name>A0AAV7P1W5_PLEWA</name>
<proteinExistence type="predicted"/>
<feature type="domain" description="Alpha-macroglobulin-like TED" evidence="1">
    <location>
        <begin position="26"/>
        <end position="134"/>
    </location>
</feature>